<dbReference type="InterPro" id="IPR051201">
    <property type="entry name" value="Chloro_Bact_Ser_Proteases"/>
</dbReference>
<accession>A0A2P5TLR2</accession>
<keyword evidence="4" id="KW-1185">Reference proteome</keyword>
<gene>
    <name evidence="3" type="ORF">UN63_09535</name>
</gene>
<dbReference type="Gene3D" id="2.40.10.120">
    <property type="match status" value="1"/>
</dbReference>
<dbReference type="Proteomes" id="UP000242231">
    <property type="component" value="Unassembled WGS sequence"/>
</dbReference>
<dbReference type="Pfam" id="PF08238">
    <property type="entry name" value="Sel1"/>
    <property type="match status" value="3"/>
</dbReference>
<evidence type="ECO:0008006" key="5">
    <source>
        <dbReference type="Google" id="ProtNLM"/>
    </source>
</evidence>
<proteinExistence type="predicted"/>
<dbReference type="InterPro" id="IPR001940">
    <property type="entry name" value="Peptidase_S1C"/>
</dbReference>
<dbReference type="OrthoDB" id="9758917at2"/>
<dbReference type="GO" id="GO:0004252">
    <property type="term" value="F:serine-type endopeptidase activity"/>
    <property type="evidence" value="ECO:0007669"/>
    <property type="project" value="InterPro"/>
</dbReference>
<comment type="caution">
    <text evidence="3">The sequence shown here is derived from an EMBL/GenBank/DDBJ whole genome shotgun (WGS) entry which is preliminary data.</text>
</comment>
<name>A0A2P5TLR2_9GAMM</name>
<dbReference type="Gene3D" id="1.25.40.10">
    <property type="entry name" value="Tetratricopeptide repeat domain"/>
    <property type="match status" value="1"/>
</dbReference>
<evidence type="ECO:0000256" key="2">
    <source>
        <dbReference type="ARBA" id="ARBA00022801"/>
    </source>
</evidence>
<sequence length="357" mass="38591">MDRISLLFALFSLLLAGCGLSGGAEYQAGYAARLAGDDDRAFEHYLGAAKSDDYPEARYEVAAMYLEGRGTRQDTGQAISWLTRVADADDPQWSLQAHRQLGIIYRGDHGEGYRDRRKAAEHFRLCAGLGDAGCDRLLTLLTPPSLRVVAASSESAASGLPAVNIYARHASSVYKIVVYEQLGAGLEPISVGSAIAIDPYRAITSYHLLQAGGVPVSIDRRTDTDAVRESDVQVWQVTRVDPRRDLALLTLAEPVRELNFTNTMSPFDRVRVGEKVFAIGAPAGLDKTLTEGIVSALRTENGVRLIQTTAPITYGSSGGALFDTEGRLIGMTIKGVQAWGNFNFALSMDEVQAFLAE</sequence>
<evidence type="ECO:0000313" key="3">
    <source>
        <dbReference type="EMBL" id="PPL16300.1"/>
    </source>
</evidence>
<reference evidence="4" key="1">
    <citation type="submission" date="2016-11" db="EMBL/GenBank/DDBJ databases">
        <authorList>
            <person name="Sisinthy S."/>
            <person name="Ara S."/>
            <person name="Gundlapally S.R."/>
        </authorList>
    </citation>
    <scope>NUCLEOTIDE SEQUENCE [LARGE SCALE GENOMIC DNA]</scope>
    <source>
        <strain evidence="4">V1-41</strain>
    </source>
</reference>
<dbReference type="PANTHER" id="PTHR43343:SF3">
    <property type="entry name" value="PROTEASE DO-LIKE 8, CHLOROPLASTIC"/>
    <property type="match status" value="1"/>
</dbReference>
<dbReference type="InterPro" id="IPR009003">
    <property type="entry name" value="Peptidase_S1_PA"/>
</dbReference>
<dbReference type="PANTHER" id="PTHR43343">
    <property type="entry name" value="PEPTIDASE S12"/>
    <property type="match status" value="1"/>
</dbReference>
<keyword evidence="2" id="KW-0378">Hydrolase</keyword>
<dbReference type="Pfam" id="PF13365">
    <property type="entry name" value="Trypsin_2"/>
    <property type="match status" value="1"/>
</dbReference>
<dbReference type="InterPro" id="IPR006597">
    <property type="entry name" value="Sel1-like"/>
</dbReference>
<dbReference type="SUPFAM" id="SSF81901">
    <property type="entry name" value="HCP-like"/>
    <property type="match status" value="1"/>
</dbReference>
<dbReference type="AlphaFoldDB" id="A0A2P5TLR2"/>
<keyword evidence="1" id="KW-0645">Protease</keyword>
<dbReference type="PRINTS" id="PR00834">
    <property type="entry name" value="PROTEASES2C"/>
</dbReference>
<organism evidence="3 4">
    <name type="scientific">Oceanisphaera arctica</name>
    <dbReference type="NCBI Taxonomy" id="641510"/>
    <lineage>
        <taxon>Bacteria</taxon>
        <taxon>Pseudomonadati</taxon>
        <taxon>Pseudomonadota</taxon>
        <taxon>Gammaproteobacteria</taxon>
        <taxon>Aeromonadales</taxon>
        <taxon>Aeromonadaceae</taxon>
        <taxon>Oceanisphaera</taxon>
    </lineage>
</organism>
<dbReference type="EMBL" id="MPZM01000017">
    <property type="protein sequence ID" value="PPL16300.1"/>
    <property type="molecule type" value="Genomic_DNA"/>
</dbReference>
<dbReference type="PROSITE" id="PS51257">
    <property type="entry name" value="PROKAR_LIPOPROTEIN"/>
    <property type="match status" value="1"/>
</dbReference>
<dbReference type="InterPro" id="IPR011990">
    <property type="entry name" value="TPR-like_helical_dom_sf"/>
</dbReference>
<dbReference type="GO" id="GO:0006508">
    <property type="term" value="P:proteolysis"/>
    <property type="evidence" value="ECO:0007669"/>
    <property type="project" value="UniProtKB-KW"/>
</dbReference>
<dbReference type="RefSeq" id="WP_104486531.1">
    <property type="nucleotide sequence ID" value="NZ_BMYB01000028.1"/>
</dbReference>
<protein>
    <recommendedName>
        <fullName evidence="5">Serine protease</fullName>
    </recommendedName>
</protein>
<dbReference type="SUPFAM" id="SSF50494">
    <property type="entry name" value="Trypsin-like serine proteases"/>
    <property type="match status" value="1"/>
</dbReference>
<dbReference type="SMART" id="SM00671">
    <property type="entry name" value="SEL1"/>
    <property type="match status" value="3"/>
</dbReference>
<evidence type="ECO:0000313" key="4">
    <source>
        <dbReference type="Proteomes" id="UP000242231"/>
    </source>
</evidence>
<evidence type="ECO:0000256" key="1">
    <source>
        <dbReference type="ARBA" id="ARBA00022670"/>
    </source>
</evidence>